<dbReference type="OrthoDB" id="3269417at2759"/>
<evidence type="ECO:0000313" key="1">
    <source>
        <dbReference type="EMBL" id="KIK51302.1"/>
    </source>
</evidence>
<dbReference type="Proteomes" id="UP000053593">
    <property type="component" value="Unassembled WGS sequence"/>
</dbReference>
<proteinExistence type="predicted"/>
<dbReference type="EMBL" id="KN834867">
    <property type="protein sequence ID" value="KIK51302.1"/>
    <property type="molecule type" value="Genomic_DNA"/>
</dbReference>
<reference evidence="1 2" key="1">
    <citation type="submission" date="2014-04" db="EMBL/GenBank/DDBJ databases">
        <title>Evolutionary Origins and Diversification of the Mycorrhizal Mutualists.</title>
        <authorList>
            <consortium name="DOE Joint Genome Institute"/>
            <consortium name="Mycorrhizal Genomics Consortium"/>
            <person name="Kohler A."/>
            <person name="Kuo A."/>
            <person name="Nagy L.G."/>
            <person name="Floudas D."/>
            <person name="Copeland A."/>
            <person name="Barry K.W."/>
            <person name="Cichocki N."/>
            <person name="Veneault-Fourrey C."/>
            <person name="LaButti K."/>
            <person name="Lindquist E.A."/>
            <person name="Lipzen A."/>
            <person name="Lundell T."/>
            <person name="Morin E."/>
            <person name="Murat C."/>
            <person name="Riley R."/>
            <person name="Ohm R."/>
            <person name="Sun H."/>
            <person name="Tunlid A."/>
            <person name="Henrissat B."/>
            <person name="Grigoriev I.V."/>
            <person name="Hibbett D.S."/>
            <person name="Martin F."/>
        </authorList>
    </citation>
    <scope>NUCLEOTIDE SEQUENCE [LARGE SCALE GENOMIC DNA]</scope>
    <source>
        <strain evidence="1 2">FD-317 M1</strain>
    </source>
</reference>
<accession>A0A0D0C0W2</accession>
<organism evidence="1 2">
    <name type="scientific">Collybiopsis luxurians FD-317 M1</name>
    <dbReference type="NCBI Taxonomy" id="944289"/>
    <lineage>
        <taxon>Eukaryota</taxon>
        <taxon>Fungi</taxon>
        <taxon>Dikarya</taxon>
        <taxon>Basidiomycota</taxon>
        <taxon>Agaricomycotina</taxon>
        <taxon>Agaricomycetes</taxon>
        <taxon>Agaricomycetidae</taxon>
        <taxon>Agaricales</taxon>
        <taxon>Marasmiineae</taxon>
        <taxon>Omphalotaceae</taxon>
        <taxon>Collybiopsis</taxon>
        <taxon>Collybiopsis luxurians</taxon>
    </lineage>
</organism>
<name>A0A0D0C0W2_9AGAR</name>
<gene>
    <name evidence="1" type="ORF">GYMLUDRAFT_181663</name>
</gene>
<feature type="non-terminal residue" evidence="1">
    <location>
        <position position="1"/>
    </location>
</feature>
<dbReference type="HOGENOM" id="CLU_2378376_0_0_1"/>
<dbReference type="AlphaFoldDB" id="A0A0D0C0W2"/>
<keyword evidence="2" id="KW-1185">Reference proteome</keyword>
<protein>
    <submittedName>
        <fullName evidence="1">Uncharacterized protein</fullName>
    </submittedName>
</protein>
<evidence type="ECO:0000313" key="2">
    <source>
        <dbReference type="Proteomes" id="UP000053593"/>
    </source>
</evidence>
<sequence length="95" mass="10710">LHTDLTLASFEVATTRLGQPFQAFAKRTAEEFDTRPLPGEVAAATHRRAKQNSDGKGKSRAFNTDSPRKLFNISTYKFHALGDYPWTIRTFGTMF</sequence>